<accession>A0A4Y7RIW9</accession>
<evidence type="ECO:0000256" key="1">
    <source>
        <dbReference type="SAM" id="MobiDB-lite"/>
    </source>
</evidence>
<protein>
    <submittedName>
        <fullName evidence="2">Uncharacterized protein</fullName>
    </submittedName>
</protein>
<sequence>MSSRKKDRQAPDTVAPAVQDENSVCSEEDSSCPKSCLLEEDEENTSC</sequence>
<reference evidence="2 3" key="1">
    <citation type="journal article" date="2018" name="Environ. Microbiol.">
        <title>Novel energy conservation strategies and behaviour of Pelotomaculum schinkii driving syntrophic propionate catabolism.</title>
        <authorList>
            <person name="Hidalgo-Ahumada C.A.P."/>
            <person name="Nobu M.K."/>
            <person name="Narihiro T."/>
            <person name="Tamaki H."/>
            <person name="Liu W.T."/>
            <person name="Kamagata Y."/>
            <person name="Stams A.J.M."/>
            <person name="Imachi H."/>
            <person name="Sousa D.Z."/>
        </authorList>
    </citation>
    <scope>NUCLEOTIDE SEQUENCE [LARGE SCALE GENOMIC DNA]</scope>
    <source>
        <strain evidence="2 3">MGP</strain>
    </source>
</reference>
<dbReference type="AlphaFoldDB" id="A0A4Y7RIW9"/>
<keyword evidence="3" id="KW-1185">Reference proteome</keyword>
<dbReference type="RefSeq" id="WP_192903007.1">
    <property type="nucleotide sequence ID" value="NZ_QFFZ01000068.1"/>
</dbReference>
<feature type="region of interest" description="Disordered" evidence="1">
    <location>
        <begin position="1"/>
        <end position="47"/>
    </location>
</feature>
<comment type="caution">
    <text evidence="2">The sequence shown here is derived from an EMBL/GenBank/DDBJ whole genome shotgun (WGS) entry which is preliminary data.</text>
</comment>
<dbReference type="EMBL" id="QFFZ01000068">
    <property type="protein sequence ID" value="TEB08935.1"/>
    <property type="molecule type" value="Genomic_DNA"/>
</dbReference>
<organism evidence="2 3">
    <name type="scientific">Pelotomaculum propionicicum</name>
    <dbReference type="NCBI Taxonomy" id="258475"/>
    <lineage>
        <taxon>Bacteria</taxon>
        <taxon>Bacillati</taxon>
        <taxon>Bacillota</taxon>
        <taxon>Clostridia</taxon>
        <taxon>Eubacteriales</taxon>
        <taxon>Desulfotomaculaceae</taxon>
        <taxon>Pelotomaculum</taxon>
    </lineage>
</organism>
<gene>
    <name evidence="2" type="ORF">Pmgp_03511</name>
</gene>
<evidence type="ECO:0000313" key="2">
    <source>
        <dbReference type="EMBL" id="TEB08935.1"/>
    </source>
</evidence>
<evidence type="ECO:0000313" key="3">
    <source>
        <dbReference type="Proteomes" id="UP000297597"/>
    </source>
</evidence>
<proteinExistence type="predicted"/>
<feature type="compositionally biased region" description="Acidic residues" evidence="1">
    <location>
        <begin position="38"/>
        <end position="47"/>
    </location>
</feature>
<dbReference type="Proteomes" id="UP000297597">
    <property type="component" value="Unassembled WGS sequence"/>
</dbReference>
<name>A0A4Y7RIW9_9FIRM</name>